<feature type="signal peptide" evidence="1">
    <location>
        <begin position="1"/>
        <end position="19"/>
    </location>
</feature>
<accession>A0A2V1ALP2</accession>
<dbReference type="RefSeq" id="XP_025339534.1">
    <property type="nucleotide sequence ID" value="XM_025480061.1"/>
</dbReference>
<dbReference type="VEuPathDB" id="FungiDB:CXQ87_001525"/>
<dbReference type="AlphaFoldDB" id="A0A2V1ALP2"/>
<dbReference type="EMBL" id="PKFP01000008">
    <property type="protein sequence ID" value="PVH18594.1"/>
    <property type="molecule type" value="Genomic_DNA"/>
</dbReference>
<dbReference type="GeneID" id="37001525"/>
<sequence length="185" mass="20924">MRVTGIIFNFFVLTNVVSAYGLRWVTTTRNRELYNSSLAAQQLRDCLGDEIEKYTIDEVDGLGLDVTVKEYRMVEYRGIDKLVHDCMHEVTAAVTMQVTPNEQYMKDEEKRLRAEFDSPAARAARTCSRCTSSQLEQEETTLPTLGASDSVNQSRLVSSIENLMPSLLPWEHDMGSFGSKPIPTF</sequence>
<reference evidence="2 3" key="1">
    <citation type="submission" date="2017-12" db="EMBL/GenBank/DDBJ databases">
        <title>Genome Sequence of the Amphotericin B-resistant Candida duobushaemulonii strain, B09383.</title>
        <authorList>
            <person name="Chow N.A."/>
            <person name="Gade L."/>
            <person name="Batra D."/>
            <person name="Rowe L.A."/>
            <person name="Loparev V.N."/>
            <person name="Litvintseva A.P."/>
        </authorList>
    </citation>
    <scope>NUCLEOTIDE SEQUENCE [LARGE SCALE GENOMIC DNA]</scope>
    <source>
        <strain evidence="2 3">B09383</strain>
    </source>
</reference>
<feature type="chain" id="PRO_5016111840" evidence="1">
    <location>
        <begin position="20"/>
        <end position="185"/>
    </location>
</feature>
<keyword evidence="1" id="KW-0732">Signal</keyword>
<organism evidence="2 3">
    <name type="scientific">Candidozyma duobushaemuli</name>
    <dbReference type="NCBI Taxonomy" id="1231522"/>
    <lineage>
        <taxon>Eukaryota</taxon>
        <taxon>Fungi</taxon>
        <taxon>Dikarya</taxon>
        <taxon>Ascomycota</taxon>
        <taxon>Saccharomycotina</taxon>
        <taxon>Pichiomycetes</taxon>
        <taxon>Metschnikowiaceae</taxon>
        <taxon>Candidozyma</taxon>
    </lineage>
</organism>
<gene>
    <name evidence="2" type="ORF">CXQ87_001525</name>
</gene>
<protein>
    <submittedName>
        <fullName evidence="2">Uncharacterized protein</fullName>
    </submittedName>
</protein>
<evidence type="ECO:0000313" key="2">
    <source>
        <dbReference type="EMBL" id="PVH18594.1"/>
    </source>
</evidence>
<evidence type="ECO:0000256" key="1">
    <source>
        <dbReference type="SAM" id="SignalP"/>
    </source>
</evidence>
<comment type="caution">
    <text evidence="2">The sequence shown here is derived from an EMBL/GenBank/DDBJ whole genome shotgun (WGS) entry which is preliminary data.</text>
</comment>
<evidence type="ECO:0000313" key="3">
    <source>
        <dbReference type="Proteomes" id="UP000244406"/>
    </source>
</evidence>
<name>A0A2V1ALP2_9ASCO</name>
<dbReference type="Proteomes" id="UP000244406">
    <property type="component" value="Unassembled WGS sequence"/>
</dbReference>
<proteinExistence type="predicted"/>
<keyword evidence="3" id="KW-1185">Reference proteome</keyword>